<dbReference type="EMBL" id="CGIG01000001">
    <property type="protein sequence ID" value="CPR20662.1"/>
    <property type="molecule type" value="Genomic_DNA"/>
</dbReference>
<evidence type="ECO:0000313" key="1">
    <source>
        <dbReference type="EMBL" id="CPR20662.1"/>
    </source>
</evidence>
<dbReference type="AlphaFoldDB" id="A0A0G4K175"/>
<reference evidence="2" key="1">
    <citation type="submission" date="2015-01" db="EMBL/GenBank/DDBJ databases">
        <authorList>
            <person name="Paterson Steve"/>
        </authorList>
    </citation>
    <scope>NUCLEOTIDE SEQUENCE [LARGE SCALE GENOMIC DNA]</scope>
    <source>
        <strain evidence="2">OBR1</strain>
    </source>
</reference>
<protein>
    <submittedName>
        <fullName evidence="1">Uncharacterized protein</fullName>
    </submittedName>
</protein>
<evidence type="ECO:0000313" key="2">
    <source>
        <dbReference type="Proteomes" id="UP000044377"/>
    </source>
</evidence>
<sequence length="67" mass="7132">MVGEPAQKTASAVFCVLKSGGLEREKPAPPKDYTQQFSQLSNSVAGYVSGPGFHRSCRFSLVPATSQ</sequence>
<dbReference type="Proteomes" id="UP000044377">
    <property type="component" value="Unassembled WGS sequence"/>
</dbReference>
<name>A0A0G4K175_9GAMM</name>
<gene>
    <name evidence="1" type="ORF">BN1221_04443c</name>
</gene>
<accession>A0A0G4K175</accession>
<organism evidence="1 2">
    <name type="scientific">Brenneria goodwinii</name>
    <dbReference type="NCBI Taxonomy" id="1109412"/>
    <lineage>
        <taxon>Bacteria</taxon>
        <taxon>Pseudomonadati</taxon>
        <taxon>Pseudomonadota</taxon>
        <taxon>Gammaproteobacteria</taxon>
        <taxon>Enterobacterales</taxon>
        <taxon>Pectobacteriaceae</taxon>
        <taxon>Brenneria</taxon>
    </lineage>
</organism>
<keyword evidence="2" id="KW-1185">Reference proteome</keyword>
<proteinExistence type="predicted"/>